<reference evidence="4" key="2">
    <citation type="submission" date="2025-09" db="UniProtKB">
        <authorList>
            <consortium name="Ensembl"/>
        </authorList>
    </citation>
    <scope>IDENTIFICATION</scope>
</reference>
<evidence type="ECO:0000313" key="5">
    <source>
        <dbReference type="Proteomes" id="UP000694569"/>
    </source>
</evidence>
<sequence>MASKKRPFRSKEVLDQLENSDSDLELLAEFSDSDSWGNSSSDTDSNHSDDSVIEGNDVQTWCSIDCGAYRAAPPRFPFTGAPGMKVDVEHDNPLAYLQLFLTDEVIEKIVTETNRYQERQLVTLHWKFPRSRTWEPVTKDDIWKFLGLIILQGVVGKPLQKWYWTTNKLLATPFFGTVMPEYRFSLIMKFLHFENNEEFNETTLPSPKLKKIWEVYQMILKNFQRSYVPERDISIDESLMAYKGRLSWVQYIASKRARFGVKSYMLCESSTGYIWNSFIYTGKETQFNPKYSNYGMATSSVLSLIEPLLNQGYCVTTDNFYTSPELYEFLLQNKTDAYGTVRANQRNMPPMFGNMKLETGELVAWQKGKMMALRWRDKKDVCLMSTVHNTSTVMVRAKGGKEITKPQVVMDYNNTMGGVDRADQAMIFYPAMRKQQKKFYKKIFRHLLEQCLWNAYILLNKKSDKPVIHSDFIWKVAECIFVNHQTPSMAVNRAGRRAVGIVNPERLTGRHFMDYIPPSEKKAAPTRMCVVCCSKRDDRGKKIRKETRFHCPDCDVGLCAVPCFKIFHTRDVY</sequence>
<feature type="region of interest" description="Disordered" evidence="1">
    <location>
        <begin position="32"/>
        <end position="52"/>
    </location>
</feature>
<evidence type="ECO:0000313" key="4">
    <source>
        <dbReference type="Ensembl" id="ENSLLEP00000023329.1"/>
    </source>
</evidence>
<dbReference type="OrthoDB" id="5985989at2759"/>
<dbReference type="Pfam" id="PF13842">
    <property type="entry name" value="zf-Tnp_2"/>
    <property type="match status" value="1"/>
</dbReference>
<name>A0A8C5W7D9_9ANUR</name>
<accession>A0A8C5W7D9</accession>
<organism evidence="4 5">
    <name type="scientific">Leptobrachium leishanense</name>
    <name type="common">Leishan spiny toad</name>
    <dbReference type="NCBI Taxonomy" id="445787"/>
    <lineage>
        <taxon>Eukaryota</taxon>
        <taxon>Metazoa</taxon>
        <taxon>Chordata</taxon>
        <taxon>Craniata</taxon>
        <taxon>Vertebrata</taxon>
        <taxon>Euteleostomi</taxon>
        <taxon>Amphibia</taxon>
        <taxon>Batrachia</taxon>
        <taxon>Anura</taxon>
        <taxon>Pelobatoidea</taxon>
        <taxon>Megophryidae</taxon>
        <taxon>Leptobrachium</taxon>
    </lineage>
</organism>
<dbReference type="PANTHER" id="PTHR46599:SF3">
    <property type="entry name" value="PIGGYBAC TRANSPOSABLE ELEMENT-DERIVED PROTEIN 4"/>
    <property type="match status" value="1"/>
</dbReference>
<feature type="domain" description="PiggyBac transposable element-derived protein 4 C-terminal zinc-finger" evidence="2">
    <location>
        <begin position="526"/>
        <end position="568"/>
    </location>
</feature>
<evidence type="ECO:0008006" key="6">
    <source>
        <dbReference type="Google" id="ProtNLM"/>
    </source>
</evidence>
<feature type="compositionally biased region" description="Low complexity" evidence="1">
    <location>
        <begin position="33"/>
        <end position="43"/>
    </location>
</feature>
<feature type="domain" description="PiggyBac transposable element-derived protein" evidence="3">
    <location>
        <begin position="92"/>
        <end position="456"/>
    </location>
</feature>
<dbReference type="PANTHER" id="PTHR46599">
    <property type="entry name" value="PIGGYBAC TRANSPOSABLE ELEMENT-DERIVED PROTEIN 4"/>
    <property type="match status" value="1"/>
</dbReference>
<dbReference type="AlphaFoldDB" id="A0A8C5W7D9"/>
<evidence type="ECO:0000259" key="3">
    <source>
        <dbReference type="Pfam" id="PF13843"/>
    </source>
</evidence>
<evidence type="ECO:0000259" key="2">
    <source>
        <dbReference type="Pfam" id="PF13842"/>
    </source>
</evidence>
<dbReference type="GeneTree" id="ENSGT00940000164464"/>
<reference evidence="4" key="1">
    <citation type="submission" date="2025-08" db="UniProtKB">
        <authorList>
            <consortium name="Ensembl"/>
        </authorList>
    </citation>
    <scope>IDENTIFICATION</scope>
</reference>
<dbReference type="Proteomes" id="UP000694569">
    <property type="component" value="Unplaced"/>
</dbReference>
<evidence type="ECO:0000256" key="1">
    <source>
        <dbReference type="SAM" id="MobiDB-lite"/>
    </source>
</evidence>
<dbReference type="Pfam" id="PF13843">
    <property type="entry name" value="DDE_Tnp_1_7"/>
    <property type="match status" value="1"/>
</dbReference>
<protein>
    <recommendedName>
        <fullName evidence="6">PiggyBac transposable element-derived protein 4</fullName>
    </recommendedName>
</protein>
<keyword evidence="5" id="KW-1185">Reference proteome</keyword>
<proteinExistence type="predicted"/>
<dbReference type="Ensembl" id="ENSLLET00000024213.1">
    <property type="protein sequence ID" value="ENSLLEP00000023329.1"/>
    <property type="gene ID" value="ENSLLEG00000014807.1"/>
</dbReference>
<dbReference type="InterPro" id="IPR029526">
    <property type="entry name" value="PGBD"/>
</dbReference>
<dbReference type="InterPro" id="IPR032718">
    <property type="entry name" value="PGBD4_Znf_C"/>
</dbReference>